<dbReference type="AlphaFoldDB" id="A0A196SE82"/>
<keyword evidence="6 9" id="KW-0547">Nucleotide-binding</keyword>
<feature type="binding site" evidence="10">
    <location>
        <position position="456"/>
    </location>
    <ligand>
        <name>substrate</name>
    </ligand>
</feature>
<dbReference type="Gene3D" id="3.30.470.20">
    <property type="entry name" value="ATP-grasp fold, B domain"/>
    <property type="match status" value="1"/>
</dbReference>
<comment type="pathway">
    <text evidence="1 9">Sulfur metabolism; glutathione biosynthesis; glutathione from L-cysteine and L-glutamate: step 2/2.</text>
</comment>
<evidence type="ECO:0000256" key="2">
    <source>
        <dbReference type="ARBA" id="ARBA00010385"/>
    </source>
</evidence>
<dbReference type="Gene3D" id="3.30.1490.80">
    <property type="match status" value="1"/>
</dbReference>
<feature type="binding site" evidence="11">
    <location>
        <position position="128"/>
    </location>
    <ligand>
        <name>Mg(2+)</name>
        <dbReference type="ChEBI" id="CHEBI:18420"/>
    </ligand>
</feature>
<dbReference type="SUPFAM" id="SSF52440">
    <property type="entry name" value="PreATP-grasp domain"/>
    <property type="match status" value="1"/>
</dbReference>
<dbReference type="GO" id="GO:0004363">
    <property type="term" value="F:glutathione synthase activity"/>
    <property type="evidence" value="ECO:0007669"/>
    <property type="project" value="UniProtKB-UniRule"/>
</dbReference>
<comment type="catalytic activity">
    <reaction evidence="9">
        <text>gamma-L-glutamyl-L-cysteine + glycine + ATP = glutathione + ADP + phosphate + H(+)</text>
        <dbReference type="Rhea" id="RHEA:13557"/>
        <dbReference type="ChEBI" id="CHEBI:15378"/>
        <dbReference type="ChEBI" id="CHEBI:30616"/>
        <dbReference type="ChEBI" id="CHEBI:43474"/>
        <dbReference type="ChEBI" id="CHEBI:57305"/>
        <dbReference type="ChEBI" id="CHEBI:57925"/>
        <dbReference type="ChEBI" id="CHEBI:58173"/>
        <dbReference type="ChEBI" id="CHEBI:456216"/>
        <dbReference type="EC" id="6.3.2.3"/>
    </reaction>
</comment>
<evidence type="ECO:0000256" key="9">
    <source>
        <dbReference type="PIRNR" id="PIRNR001558"/>
    </source>
</evidence>
<evidence type="ECO:0000256" key="4">
    <source>
        <dbReference type="ARBA" id="ARBA00022684"/>
    </source>
</evidence>
<feature type="binding site" evidence="10">
    <location>
        <begin position="403"/>
        <end position="406"/>
    </location>
    <ligand>
        <name>ATP</name>
        <dbReference type="ChEBI" id="CHEBI:30616"/>
    </ligand>
</feature>
<dbReference type="PANTHER" id="PTHR11130:SF0">
    <property type="entry name" value="GLUTATHIONE SYNTHETASE"/>
    <property type="match status" value="1"/>
</dbReference>
<feature type="binding site" evidence="11">
    <location>
        <position position="374"/>
    </location>
    <ligand>
        <name>Mg(2+)</name>
        <dbReference type="ChEBI" id="CHEBI:18420"/>
    </ligand>
</feature>
<dbReference type="STRING" id="478820.A0A196SE82"/>
<keyword evidence="3 9" id="KW-0436">Ligase</keyword>
<name>A0A196SE82_BLAHN</name>
<reference evidence="13 14" key="1">
    <citation type="submission" date="2016-05" db="EMBL/GenBank/DDBJ databases">
        <title>Nuclear genome of Blastocystis sp. subtype 1 NandII.</title>
        <authorList>
            <person name="Gentekaki E."/>
            <person name="Curtis B."/>
            <person name="Stairs C."/>
            <person name="Eme L."/>
            <person name="Herman E."/>
            <person name="Klimes V."/>
            <person name="Arias M.C."/>
            <person name="Elias M."/>
            <person name="Hilliou F."/>
            <person name="Klute M."/>
            <person name="Malik S.-B."/>
            <person name="Pightling A."/>
            <person name="Rachubinski R."/>
            <person name="Salas D."/>
            <person name="Schlacht A."/>
            <person name="Suga H."/>
            <person name="Archibald J."/>
            <person name="Ball S.G."/>
            <person name="Clark G."/>
            <person name="Dacks J."/>
            <person name="Van Der Giezen M."/>
            <person name="Tsaousis A."/>
            <person name="Roger A."/>
        </authorList>
    </citation>
    <scope>NUCLEOTIDE SEQUENCE [LARGE SCALE GENOMIC DNA]</scope>
    <source>
        <strain evidence="14">ATCC 50177 / NandII</strain>
    </source>
</reference>
<sequence>MNTEHLTADAVSYALANGLLHGEYVNGKQYFTHMPLSLLPSPVSEARVAQGERLNVLFADLLMRISHRPEWLFDQLRDVTDDYTLHLIAIARKVTQSPLYQPIIMGLLRSDYMIDEHDPSTLLQIELNTISCSFLGVEEKLTQLHQFLLSADEAVSAPLCDFMGVSAEQLRSYAQQPGFNLTLQNACRELAAAVRVYNEQYGVSDTAILIVNQEHENNNVDQFMLSLHLMQAYHIPCVWQTHGQLRASMVCEAGRLRVQGKEIAVVYYRSAYTPADYPSEAEWAVREQVELSRAIKCPNIVLHLIGCKKMQQQLCRPGVLEELFEGDRAKAAELRQCFVPMYPADAVMAEAVLEDVRNSVLNDPLQFVLKPQREGGGYNIWGDAIVETLRRNDQKELASLILMKRIHPKEFQAIHVKEGEAVVHPSSSEIGFYSAVLYNAQTMEMIRREDVGILVRTKDASSFEGGVSAGFAVLNSPIIV</sequence>
<dbReference type="InterPro" id="IPR037013">
    <property type="entry name" value="GSH-S_sub-bd_sf"/>
</dbReference>
<evidence type="ECO:0000256" key="7">
    <source>
        <dbReference type="ARBA" id="ARBA00022840"/>
    </source>
</evidence>
<accession>A0A196SE82</accession>
<dbReference type="InterPro" id="IPR014042">
    <property type="entry name" value="Glutathione_synthase_a-hlx"/>
</dbReference>
<evidence type="ECO:0000256" key="10">
    <source>
        <dbReference type="PIRSR" id="PIRSR001558-1"/>
    </source>
</evidence>
<dbReference type="Gene3D" id="3.40.50.1760">
    <property type="entry name" value="Glutathione synthase, substrate-binding domain superfamily, eukaryotic"/>
    <property type="match status" value="1"/>
</dbReference>
<dbReference type="GO" id="GO:0005524">
    <property type="term" value="F:ATP binding"/>
    <property type="evidence" value="ECO:0007669"/>
    <property type="project" value="UniProtKB-UniRule"/>
</dbReference>
<dbReference type="InterPro" id="IPR005615">
    <property type="entry name" value="Glutathione_synthase"/>
</dbReference>
<dbReference type="Gene3D" id="3.30.1490.50">
    <property type="match status" value="1"/>
</dbReference>
<dbReference type="Pfam" id="PF03199">
    <property type="entry name" value="GSH_synthase"/>
    <property type="match status" value="1"/>
</dbReference>
<evidence type="ECO:0000256" key="5">
    <source>
        <dbReference type="ARBA" id="ARBA00022723"/>
    </source>
</evidence>
<dbReference type="EC" id="6.3.2.3" evidence="9"/>
<evidence type="ECO:0000313" key="14">
    <source>
        <dbReference type="Proteomes" id="UP000078348"/>
    </source>
</evidence>
<feature type="binding site" evidence="10">
    <location>
        <position position="464"/>
    </location>
    <ligand>
        <name>ATP</name>
        <dbReference type="ChEBI" id="CHEBI:30616"/>
    </ligand>
</feature>
<feature type="binding site" evidence="10">
    <location>
        <position position="222"/>
    </location>
    <ligand>
        <name>substrate</name>
    </ligand>
</feature>
<feature type="binding site" evidence="10">
    <location>
        <position position="308"/>
    </location>
    <ligand>
        <name>ATP</name>
        <dbReference type="ChEBI" id="CHEBI:30616"/>
    </ligand>
</feature>
<evidence type="ECO:0000256" key="11">
    <source>
        <dbReference type="PIRSR" id="PIRSR001558-2"/>
    </source>
</evidence>
<dbReference type="GO" id="GO:0000287">
    <property type="term" value="F:magnesium ion binding"/>
    <property type="evidence" value="ECO:0007669"/>
    <property type="project" value="UniProtKB-UniRule"/>
</dbReference>
<dbReference type="PANTHER" id="PTHR11130">
    <property type="entry name" value="GLUTATHIONE SYNTHETASE"/>
    <property type="match status" value="1"/>
</dbReference>
<keyword evidence="4 9" id="KW-0317">Glutathione biosynthesis</keyword>
<evidence type="ECO:0000313" key="13">
    <source>
        <dbReference type="EMBL" id="OAO14447.1"/>
    </source>
</evidence>
<gene>
    <name evidence="13" type="ORF">AV274_3750</name>
</gene>
<evidence type="ECO:0000256" key="8">
    <source>
        <dbReference type="ARBA" id="ARBA00022842"/>
    </source>
</evidence>
<evidence type="ECO:0000256" key="6">
    <source>
        <dbReference type="ARBA" id="ARBA00022741"/>
    </source>
</evidence>
<feature type="binding site" evidence="10">
    <location>
        <position position="109"/>
    </location>
    <ligand>
        <name>substrate</name>
    </ligand>
</feature>
<feature type="binding site" evidence="10">
    <location>
        <position position="429"/>
    </location>
    <ligand>
        <name>ATP</name>
        <dbReference type="ChEBI" id="CHEBI:30616"/>
    </ligand>
</feature>
<proteinExistence type="inferred from homology"/>
<feature type="binding site" evidence="11">
    <location>
        <position position="126"/>
    </location>
    <ligand>
        <name>Mg(2+)</name>
        <dbReference type="ChEBI" id="CHEBI:18420"/>
    </ligand>
</feature>
<evidence type="ECO:0000256" key="3">
    <source>
        <dbReference type="ARBA" id="ARBA00022598"/>
    </source>
</evidence>
<dbReference type="InterPro" id="IPR004887">
    <property type="entry name" value="GSH_synth_subst-bd"/>
</dbReference>
<feature type="binding site" evidence="10">
    <location>
        <position position="458"/>
    </location>
    <ligand>
        <name>ATP</name>
        <dbReference type="ChEBI" id="CHEBI:30616"/>
    </ligand>
</feature>
<feature type="binding site" evidence="10">
    <location>
        <position position="126"/>
    </location>
    <ligand>
        <name>ATP</name>
        <dbReference type="ChEBI" id="CHEBI:30616"/>
    </ligand>
</feature>
<keyword evidence="8 9" id="KW-0460">Magnesium</keyword>
<dbReference type="InterPro" id="IPR014049">
    <property type="entry name" value="Glutathione_synthase_N_euk"/>
</dbReference>
<dbReference type="UniPathway" id="UPA00142">
    <property type="reaction ID" value="UER00210"/>
</dbReference>
<comment type="cofactor">
    <cofactor evidence="9 11">
        <name>Mg(2+)</name>
        <dbReference type="ChEBI" id="CHEBI:18420"/>
    </cofactor>
    <text evidence="9 11">Binds 1 Mg(2+) ion per subunit.</text>
</comment>
<dbReference type="InterPro" id="IPR014709">
    <property type="entry name" value="Glutathione_synthase_C_euk"/>
</dbReference>
<protein>
    <recommendedName>
        <fullName evidence="9">Glutathione synthetase</fullName>
        <shortName evidence="9">GSH-S</shortName>
        <ecNumber evidence="9">6.3.2.3</ecNumber>
    </recommendedName>
</protein>
<dbReference type="PIRSF" id="PIRSF001558">
    <property type="entry name" value="GSHase"/>
    <property type="match status" value="1"/>
</dbReference>
<keyword evidence="5 9" id="KW-0479">Metal-binding</keyword>
<comment type="similarity">
    <text evidence="2 9">Belongs to the eukaryotic GSH synthase family.</text>
</comment>
<dbReference type="GO" id="GO:0005829">
    <property type="term" value="C:cytosol"/>
    <property type="evidence" value="ECO:0007669"/>
    <property type="project" value="TreeGrafter"/>
</dbReference>
<dbReference type="GO" id="GO:0043295">
    <property type="term" value="F:glutathione binding"/>
    <property type="evidence" value="ECO:0007669"/>
    <property type="project" value="UniProtKB-UniRule"/>
</dbReference>
<dbReference type="NCBIfam" id="TIGR01986">
    <property type="entry name" value="glut_syn_euk"/>
    <property type="match status" value="1"/>
</dbReference>
<feature type="binding site" evidence="10">
    <location>
        <begin position="370"/>
        <end position="379"/>
    </location>
    <ligand>
        <name>ATP</name>
        <dbReference type="ChEBI" id="CHEBI:30616"/>
    </ligand>
</feature>
<organism evidence="13 14">
    <name type="scientific">Blastocystis sp. subtype 1 (strain ATCC 50177 / NandII)</name>
    <dbReference type="NCBI Taxonomy" id="478820"/>
    <lineage>
        <taxon>Eukaryota</taxon>
        <taxon>Sar</taxon>
        <taxon>Stramenopiles</taxon>
        <taxon>Bigyra</taxon>
        <taxon>Opalozoa</taxon>
        <taxon>Opalinata</taxon>
        <taxon>Blastocystidae</taxon>
        <taxon>Blastocystis</taxon>
    </lineage>
</organism>
<keyword evidence="14" id="KW-1185">Reference proteome</keyword>
<dbReference type="OrthoDB" id="2020073at2759"/>
<keyword evidence="7 9" id="KW-0067">ATP-binding</keyword>
<evidence type="ECO:0000259" key="12">
    <source>
        <dbReference type="Pfam" id="PF03199"/>
    </source>
</evidence>
<comment type="caution">
    <text evidence="13">The sequence shown here is derived from an EMBL/GenBank/DDBJ whole genome shotgun (WGS) entry which is preliminary data.</text>
</comment>
<dbReference type="SUPFAM" id="SSF56059">
    <property type="entry name" value="Glutathione synthetase ATP-binding domain-like"/>
    <property type="match status" value="1"/>
</dbReference>
<evidence type="ECO:0000256" key="1">
    <source>
        <dbReference type="ARBA" id="ARBA00004965"/>
    </source>
</evidence>
<dbReference type="EMBL" id="LXWW01000238">
    <property type="protein sequence ID" value="OAO14447.1"/>
    <property type="molecule type" value="Genomic_DNA"/>
</dbReference>
<dbReference type="Pfam" id="PF03917">
    <property type="entry name" value="GSH_synth_ATP"/>
    <property type="match status" value="1"/>
</dbReference>
<dbReference type="Proteomes" id="UP000078348">
    <property type="component" value="Unassembled WGS sequence"/>
</dbReference>
<dbReference type="Gene3D" id="1.10.1080.10">
    <property type="entry name" value="Glutathione Synthetase, Chain A, domain 3"/>
    <property type="match status" value="1"/>
</dbReference>
<dbReference type="InterPro" id="IPR016185">
    <property type="entry name" value="PreATP-grasp_dom_sf"/>
</dbReference>
<feature type="domain" description="Glutathione synthase substrate-binding" evidence="12">
    <location>
        <begin position="207"/>
        <end position="304"/>
    </location>
</feature>